<gene>
    <name evidence="1" type="ORF">GGQ55_000192</name>
</gene>
<dbReference type="Proteomes" id="UP000541969">
    <property type="component" value="Unassembled WGS sequence"/>
</dbReference>
<comment type="caution">
    <text evidence="1">The sequence shown here is derived from an EMBL/GenBank/DDBJ whole genome shotgun (WGS) entry which is preliminary data.</text>
</comment>
<dbReference type="RefSeq" id="WP_179714700.1">
    <property type="nucleotide sequence ID" value="NZ_JACBZT010000001.1"/>
</dbReference>
<accession>A0A853C8K5</accession>
<proteinExistence type="predicted"/>
<sequence length="171" mass="18426">MFGGDVRAMVEACSDSLNGEGGKRPWRERKLEYVVGLRDPAKKSDDALLVTAADKVHNARSIARDLRTYGSAFWGTFSACEHDLLWYYTAVEAAIAERLGAHEIVDAPHRAVDELIAASGTDRASIVDEPSQGGCARHGVRRLSAKTSARTASLGVRRRAASCRCRAAAAP</sequence>
<evidence type="ECO:0000313" key="2">
    <source>
        <dbReference type="Proteomes" id="UP000541969"/>
    </source>
</evidence>
<dbReference type="AlphaFoldDB" id="A0A853C8K5"/>
<dbReference type="EMBL" id="JACBZT010000001">
    <property type="protein sequence ID" value="NYJ03914.1"/>
    <property type="molecule type" value="Genomic_DNA"/>
</dbReference>
<name>A0A853C8K5_9ACTN</name>
<evidence type="ECO:0000313" key="1">
    <source>
        <dbReference type="EMBL" id="NYJ03914.1"/>
    </source>
</evidence>
<keyword evidence="2" id="KW-1185">Reference proteome</keyword>
<dbReference type="Gene3D" id="1.10.3210.10">
    <property type="entry name" value="Hypothetical protein af1432"/>
    <property type="match status" value="1"/>
</dbReference>
<reference evidence="1 2" key="1">
    <citation type="submission" date="2020-07" db="EMBL/GenBank/DDBJ databases">
        <title>Sequencing the genomes of 1000 actinobacteria strains.</title>
        <authorList>
            <person name="Klenk H.-P."/>
        </authorList>
    </citation>
    <scope>NUCLEOTIDE SEQUENCE [LARGE SCALE GENOMIC DNA]</scope>
    <source>
        <strain evidence="1 2">DSM 104001</strain>
    </source>
</reference>
<organism evidence="1 2">
    <name type="scientific">Petropleomorpha daqingensis</name>
    <dbReference type="NCBI Taxonomy" id="2026353"/>
    <lineage>
        <taxon>Bacteria</taxon>
        <taxon>Bacillati</taxon>
        <taxon>Actinomycetota</taxon>
        <taxon>Actinomycetes</taxon>
        <taxon>Geodermatophilales</taxon>
        <taxon>Geodermatophilaceae</taxon>
        <taxon>Petropleomorpha</taxon>
    </lineage>
</organism>
<protein>
    <submittedName>
        <fullName evidence="1">Uncharacterized protein YcaQ</fullName>
    </submittedName>
</protein>